<dbReference type="InterPro" id="IPR000504">
    <property type="entry name" value="RRM_dom"/>
</dbReference>
<dbReference type="PANTHER" id="PTHR11176">
    <property type="entry name" value="BOULE-RELATED"/>
    <property type="match status" value="1"/>
</dbReference>
<dbReference type="SUPFAM" id="SSF54928">
    <property type="entry name" value="RNA-binding domain, RBD"/>
    <property type="match status" value="1"/>
</dbReference>
<name>A0A9R1NU52_TRITD</name>
<keyword evidence="5" id="KW-1185">Reference proteome</keyword>
<dbReference type="SMART" id="SM00360">
    <property type="entry name" value="RRM"/>
    <property type="match status" value="1"/>
</dbReference>
<dbReference type="GO" id="GO:0003723">
    <property type="term" value="F:RNA binding"/>
    <property type="evidence" value="ECO:0007669"/>
    <property type="project" value="UniProtKB-UniRule"/>
</dbReference>
<dbReference type="Gramene" id="TRITD2Av1G153500.3">
    <property type="protein sequence ID" value="TRITD2Av1G153500.3"/>
    <property type="gene ID" value="TRITD2Av1G153500"/>
</dbReference>
<evidence type="ECO:0000259" key="3">
    <source>
        <dbReference type="PROSITE" id="PS50102"/>
    </source>
</evidence>
<accession>A0A9R1NU52</accession>
<evidence type="ECO:0000256" key="1">
    <source>
        <dbReference type="ARBA" id="ARBA00022884"/>
    </source>
</evidence>
<proteinExistence type="predicted"/>
<feature type="domain" description="RRM" evidence="3">
    <location>
        <begin position="16"/>
        <end position="96"/>
    </location>
</feature>
<keyword evidence="1 2" id="KW-0694">RNA-binding</keyword>
<gene>
    <name evidence="4" type="ORF">TRITD_2Av1G153500</name>
</gene>
<evidence type="ECO:0000256" key="2">
    <source>
        <dbReference type="PROSITE-ProRule" id="PRU00176"/>
    </source>
</evidence>
<evidence type="ECO:0000313" key="4">
    <source>
        <dbReference type="EMBL" id="VAH31158.1"/>
    </source>
</evidence>
<dbReference type="Gene3D" id="3.30.70.330">
    <property type="match status" value="1"/>
</dbReference>
<reference evidence="4 5" key="1">
    <citation type="submission" date="2017-09" db="EMBL/GenBank/DDBJ databases">
        <authorList>
            <consortium name="International Durum Wheat Genome Sequencing Consortium (IDWGSC)"/>
            <person name="Milanesi L."/>
        </authorList>
    </citation>
    <scope>NUCLEOTIDE SEQUENCE [LARGE SCALE GENOMIC DNA]</scope>
    <source>
        <strain evidence="5">cv. Svevo</strain>
    </source>
</reference>
<organism evidence="4 5">
    <name type="scientific">Triticum turgidum subsp. durum</name>
    <name type="common">Durum wheat</name>
    <name type="synonym">Triticum durum</name>
    <dbReference type="NCBI Taxonomy" id="4567"/>
    <lineage>
        <taxon>Eukaryota</taxon>
        <taxon>Viridiplantae</taxon>
        <taxon>Streptophyta</taxon>
        <taxon>Embryophyta</taxon>
        <taxon>Tracheophyta</taxon>
        <taxon>Spermatophyta</taxon>
        <taxon>Magnoliopsida</taxon>
        <taxon>Liliopsida</taxon>
        <taxon>Poales</taxon>
        <taxon>Poaceae</taxon>
        <taxon>BOP clade</taxon>
        <taxon>Pooideae</taxon>
        <taxon>Triticodae</taxon>
        <taxon>Triticeae</taxon>
        <taxon>Triticinae</taxon>
        <taxon>Triticum</taxon>
    </lineage>
</organism>
<dbReference type="Proteomes" id="UP000324705">
    <property type="component" value="Chromosome 2A"/>
</dbReference>
<sequence>MAAAENAGDVAAGESRKLFVGGIPSSAQETELRGHFARFGAVRSIVVMRDKESGHGRGFGFVEFEDEEAAAKALGDGERPKHFICGRLVDVKRARARPPRNLGEQPVHQHQHQLERGPVGFDDSTYQPYNNRHGFYNGYMPQPVPTHPYYHGLYFGMGGNPYANAYPNHAVMANVPNMVARRPVYSPYPPMYPGYGFAYRSGYAGAAPSVQYGVNGGRDYMNDQDSMDVQELDSTATIATKFEYMKLGSQ</sequence>
<dbReference type="InterPro" id="IPR012677">
    <property type="entry name" value="Nucleotide-bd_a/b_plait_sf"/>
</dbReference>
<dbReference type="EMBL" id="LT934113">
    <property type="protein sequence ID" value="VAH31158.1"/>
    <property type="molecule type" value="Genomic_DNA"/>
</dbReference>
<dbReference type="PANTHER" id="PTHR11176:SF48">
    <property type="entry name" value="RNA-BINDING PROTEIN 1"/>
    <property type="match status" value="1"/>
</dbReference>
<dbReference type="AlphaFoldDB" id="A0A9R1NU52"/>
<dbReference type="InterPro" id="IPR035979">
    <property type="entry name" value="RBD_domain_sf"/>
</dbReference>
<protein>
    <recommendedName>
        <fullName evidence="3">RRM domain-containing protein</fullName>
    </recommendedName>
</protein>
<dbReference type="PROSITE" id="PS50102">
    <property type="entry name" value="RRM"/>
    <property type="match status" value="1"/>
</dbReference>
<dbReference type="Pfam" id="PF00076">
    <property type="entry name" value="RRM_1"/>
    <property type="match status" value="1"/>
</dbReference>
<evidence type="ECO:0000313" key="5">
    <source>
        <dbReference type="Proteomes" id="UP000324705"/>
    </source>
</evidence>